<keyword evidence="4 8" id="KW-0406">Ion transport</keyword>
<dbReference type="SUPFAM" id="SSF51344">
    <property type="entry name" value="Epsilon subunit of F1F0-ATP synthase N-terminal domain"/>
    <property type="match status" value="1"/>
</dbReference>
<comment type="subcellular location">
    <subcellularLocation>
        <location evidence="1 8">Cell membrane</location>
        <topology evidence="1 8">Peripheral membrane protein</topology>
    </subcellularLocation>
</comment>
<keyword evidence="6 8" id="KW-0139">CF(1)</keyword>
<evidence type="ECO:0000256" key="8">
    <source>
        <dbReference type="HAMAP-Rule" id="MF_00530"/>
    </source>
</evidence>
<dbReference type="RefSeq" id="WP_147667111.1">
    <property type="nucleotide sequence ID" value="NZ_CP120678.1"/>
</dbReference>
<dbReference type="Gene3D" id="1.20.5.440">
    <property type="entry name" value="ATP synthase delta/epsilon subunit, C-terminal domain"/>
    <property type="match status" value="1"/>
</dbReference>
<feature type="domain" description="ATP synthase epsilon subunit C-terminal" evidence="10">
    <location>
        <begin position="87"/>
        <end position="132"/>
    </location>
</feature>
<evidence type="ECO:0000259" key="11">
    <source>
        <dbReference type="Pfam" id="PF02823"/>
    </source>
</evidence>
<dbReference type="NCBIfam" id="NF009977">
    <property type="entry name" value="PRK13442.1"/>
    <property type="match status" value="1"/>
</dbReference>
<dbReference type="NCBIfam" id="NF001846">
    <property type="entry name" value="PRK00571.1-3"/>
    <property type="match status" value="1"/>
</dbReference>
<dbReference type="EMBL" id="CP120678">
    <property type="protein sequence ID" value="WIW70973.1"/>
    <property type="molecule type" value="Genomic_DNA"/>
</dbReference>
<comment type="function">
    <text evidence="8">Produces ATP from ADP in the presence of a proton gradient across the membrane.</text>
</comment>
<dbReference type="CDD" id="cd12152">
    <property type="entry name" value="F1-ATPase_delta"/>
    <property type="match status" value="1"/>
</dbReference>
<dbReference type="Proteomes" id="UP001243623">
    <property type="component" value="Chromosome"/>
</dbReference>
<dbReference type="PANTHER" id="PTHR13822:SF10">
    <property type="entry name" value="ATP SYNTHASE EPSILON CHAIN, CHLOROPLASTIC"/>
    <property type="match status" value="1"/>
</dbReference>
<evidence type="ECO:0000256" key="1">
    <source>
        <dbReference type="ARBA" id="ARBA00004202"/>
    </source>
</evidence>
<comment type="similarity">
    <text evidence="2 8 9">Belongs to the ATPase epsilon chain family.</text>
</comment>
<dbReference type="GO" id="GO:0005886">
    <property type="term" value="C:plasma membrane"/>
    <property type="evidence" value="ECO:0007669"/>
    <property type="project" value="UniProtKB-SubCell"/>
</dbReference>
<proteinExistence type="inferred from homology"/>
<sequence>MANKIKLEVVSPTEVVYTADANMVIVRSSGGELGIMPGHAPLIAGLIPAPVRVKNEEGEMLLAVSGGFIEVQPTKITILATCAELGDKIDVERAEKARQRALERLNNKQSTIDLDRAGFALKRATARLKAAGRIIQ</sequence>
<dbReference type="GO" id="GO:0045259">
    <property type="term" value="C:proton-transporting ATP synthase complex"/>
    <property type="evidence" value="ECO:0007669"/>
    <property type="project" value="UniProtKB-KW"/>
</dbReference>
<evidence type="ECO:0000256" key="3">
    <source>
        <dbReference type="ARBA" id="ARBA00022448"/>
    </source>
</evidence>
<keyword evidence="13" id="KW-1185">Reference proteome</keyword>
<name>A0A9Y2AJ51_9FIRM</name>
<dbReference type="AlphaFoldDB" id="A0A9Y2AJ51"/>
<evidence type="ECO:0000256" key="6">
    <source>
        <dbReference type="ARBA" id="ARBA00023196"/>
    </source>
</evidence>
<dbReference type="InterPro" id="IPR001469">
    <property type="entry name" value="ATP_synth_F1_dsu/esu"/>
</dbReference>
<keyword evidence="5 8" id="KW-0472">Membrane</keyword>
<dbReference type="InterPro" id="IPR020546">
    <property type="entry name" value="ATP_synth_F1_dsu/esu_N"/>
</dbReference>
<keyword evidence="8" id="KW-1003">Cell membrane</keyword>
<dbReference type="Gene3D" id="2.60.15.10">
    <property type="entry name" value="F0F1 ATP synthase delta/epsilon subunit, N-terminal"/>
    <property type="match status" value="1"/>
</dbReference>
<evidence type="ECO:0000256" key="9">
    <source>
        <dbReference type="RuleBase" id="RU003656"/>
    </source>
</evidence>
<feature type="domain" description="ATP synthase F1 complex delta/epsilon subunit N-terminal" evidence="11">
    <location>
        <begin position="5"/>
        <end position="81"/>
    </location>
</feature>
<accession>A0A9Y2AJ51</accession>
<evidence type="ECO:0000313" key="13">
    <source>
        <dbReference type="Proteomes" id="UP001243623"/>
    </source>
</evidence>
<dbReference type="HAMAP" id="MF_00530">
    <property type="entry name" value="ATP_synth_epsil_bac"/>
    <property type="match status" value="1"/>
</dbReference>
<evidence type="ECO:0000256" key="4">
    <source>
        <dbReference type="ARBA" id="ARBA00023065"/>
    </source>
</evidence>
<comment type="subunit">
    <text evidence="8 9">F-type ATPases have 2 components, CF(1) - the catalytic core - and CF(0) - the membrane proton channel. CF(1) has five subunits: alpha(3), beta(3), gamma(1), delta(1), epsilon(1). CF(0) has three main subunits: a, b and c.</text>
</comment>
<evidence type="ECO:0000256" key="7">
    <source>
        <dbReference type="ARBA" id="ARBA00023310"/>
    </source>
</evidence>
<keyword evidence="7 8" id="KW-0066">ATP synthesis</keyword>
<evidence type="ECO:0000256" key="5">
    <source>
        <dbReference type="ARBA" id="ARBA00023136"/>
    </source>
</evidence>
<dbReference type="KEGG" id="sgbi:P3F81_01225"/>
<dbReference type="NCBIfam" id="TIGR01216">
    <property type="entry name" value="ATP_synt_epsi"/>
    <property type="match status" value="1"/>
</dbReference>
<evidence type="ECO:0000313" key="12">
    <source>
        <dbReference type="EMBL" id="WIW70973.1"/>
    </source>
</evidence>
<dbReference type="PANTHER" id="PTHR13822">
    <property type="entry name" value="ATP SYNTHASE DELTA/EPSILON CHAIN"/>
    <property type="match status" value="1"/>
</dbReference>
<dbReference type="InterPro" id="IPR036771">
    <property type="entry name" value="ATPsynth_dsu/esu_N"/>
</dbReference>
<organism evidence="12 13">
    <name type="scientific">Selenobaculum gibii</name>
    <dbReference type="NCBI Taxonomy" id="3054208"/>
    <lineage>
        <taxon>Bacteria</taxon>
        <taxon>Bacillati</taxon>
        <taxon>Bacillota</taxon>
        <taxon>Negativicutes</taxon>
        <taxon>Selenomonadales</taxon>
        <taxon>Selenomonadaceae</taxon>
        <taxon>Selenobaculum</taxon>
    </lineage>
</organism>
<evidence type="ECO:0000256" key="2">
    <source>
        <dbReference type="ARBA" id="ARBA00005712"/>
    </source>
</evidence>
<protein>
    <recommendedName>
        <fullName evidence="8">ATP synthase epsilon chain</fullName>
    </recommendedName>
    <alternativeName>
        <fullName evidence="8">ATP synthase F1 sector epsilon subunit</fullName>
    </alternativeName>
    <alternativeName>
        <fullName evidence="8">F-ATPase epsilon subunit</fullName>
    </alternativeName>
</protein>
<dbReference type="Pfam" id="PF00401">
    <property type="entry name" value="ATP-synt_DE"/>
    <property type="match status" value="1"/>
</dbReference>
<dbReference type="InterPro" id="IPR020547">
    <property type="entry name" value="ATP_synth_F1_esu_C"/>
</dbReference>
<dbReference type="Pfam" id="PF02823">
    <property type="entry name" value="ATP-synt_DE_N"/>
    <property type="match status" value="1"/>
</dbReference>
<dbReference type="GO" id="GO:0046933">
    <property type="term" value="F:proton-transporting ATP synthase activity, rotational mechanism"/>
    <property type="evidence" value="ECO:0007669"/>
    <property type="project" value="UniProtKB-UniRule"/>
</dbReference>
<dbReference type="InterPro" id="IPR036794">
    <property type="entry name" value="ATP_F1_dsu/esu_C_sf"/>
</dbReference>
<gene>
    <name evidence="8" type="primary">atpC</name>
    <name evidence="12" type="ORF">P3F81_01225</name>
</gene>
<dbReference type="GO" id="GO:0005524">
    <property type="term" value="F:ATP binding"/>
    <property type="evidence" value="ECO:0007669"/>
    <property type="project" value="UniProtKB-UniRule"/>
</dbReference>
<evidence type="ECO:0000259" key="10">
    <source>
        <dbReference type="Pfam" id="PF00401"/>
    </source>
</evidence>
<reference evidence="12" key="1">
    <citation type="submission" date="2023-03" db="EMBL/GenBank/DDBJ databases">
        <title>Selenobaculum gbiensis gen. nov. sp. nov., a new bacterium isolated from the gut microbiota of IBD patient.</title>
        <authorList>
            <person name="Yeo S."/>
            <person name="Park H."/>
            <person name="Huh C.S."/>
        </authorList>
    </citation>
    <scope>NUCLEOTIDE SEQUENCE</scope>
    <source>
        <strain evidence="12">ICN-92133</strain>
    </source>
</reference>
<keyword evidence="3 8" id="KW-0813">Transport</keyword>
<keyword evidence="8" id="KW-0375">Hydrogen ion transport</keyword>
<dbReference type="SUPFAM" id="SSF46604">
    <property type="entry name" value="Epsilon subunit of F1F0-ATP synthase C-terminal domain"/>
    <property type="match status" value="1"/>
</dbReference>